<comment type="caution">
    <text evidence="1">The sequence shown here is derived from an EMBL/GenBank/DDBJ whole genome shotgun (WGS) entry which is preliminary data.</text>
</comment>
<protein>
    <recommendedName>
        <fullName evidence="3">RNase H type-1 domain-containing protein</fullName>
    </recommendedName>
</protein>
<dbReference type="EMBL" id="JABFAF010271116">
    <property type="protein sequence ID" value="MBA0878297.1"/>
    <property type="molecule type" value="Genomic_DNA"/>
</dbReference>
<reference evidence="1 2" key="1">
    <citation type="journal article" date="2019" name="Genome Biol. Evol.">
        <title>Insights into the evolution of the New World diploid cottons (Gossypium, subgenus Houzingenia) based on genome sequencing.</title>
        <authorList>
            <person name="Grover C.E."/>
            <person name="Arick M.A. 2nd"/>
            <person name="Thrash A."/>
            <person name="Conover J.L."/>
            <person name="Sanders W.S."/>
            <person name="Peterson D.G."/>
            <person name="Frelichowski J.E."/>
            <person name="Scheffler J.A."/>
            <person name="Scheffler B.E."/>
            <person name="Wendel J.F."/>
        </authorList>
    </citation>
    <scope>NUCLEOTIDE SEQUENCE [LARGE SCALE GENOMIC DNA]</scope>
    <source>
        <strain evidence="1">1</strain>
        <tissue evidence="1">Leaf</tissue>
    </source>
</reference>
<evidence type="ECO:0000313" key="1">
    <source>
        <dbReference type="EMBL" id="MBA0878297.1"/>
    </source>
</evidence>
<keyword evidence="2" id="KW-1185">Reference proteome</keyword>
<organism evidence="1 2">
    <name type="scientific">Gossypium schwendimanii</name>
    <name type="common">Cotton</name>
    <dbReference type="NCBI Taxonomy" id="34291"/>
    <lineage>
        <taxon>Eukaryota</taxon>
        <taxon>Viridiplantae</taxon>
        <taxon>Streptophyta</taxon>
        <taxon>Embryophyta</taxon>
        <taxon>Tracheophyta</taxon>
        <taxon>Spermatophyta</taxon>
        <taxon>Magnoliopsida</taxon>
        <taxon>eudicotyledons</taxon>
        <taxon>Gunneridae</taxon>
        <taxon>Pentapetalae</taxon>
        <taxon>rosids</taxon>
        <taxon>malvids</taxon>
        <taxon>Malvales</taxon>
        <taxon>Malvaceae</taxon>
        <taxon>Malvoideae</taxon>
        <taxon>Gossypium</taxon>
    </lineage>
</organism>
<sequence length="37" mass="4281">MKWESIIIEGDSLSIIRKCKEKSPDKSLVSAFIYDIH</sequence>
<proteinExistence type="predicted"/>
<gene>
    <name evidence="1" type="ORF">Goshw_004147</name>
</gene>
<evidence type="ECO:0008006" key="3">
    <source>
        <dbReference type="Google" id="ProtNLM"/>
    </source>
</evidence>
<dbReference type="OrthoDB" id="10404299at2759"/>
<dbReference type="Proteomes" id="UP000593576">
    <property type="component" value="Unassembled WGS sequence"/>
</dbReference>
<name>A0A7J9N599_GOSSC</name>
<evidence type="ECO:0000313" key="2">
    <source>
        <dbReference type="Proteomes" id="UP000593576"/>
    </source>
</evidence>
<accession>A0A7J9N599</accession>
<dbReference type="AlphaFoldDB" id="A0A7J9N599"/>